<evidence type="ECO:0000313" key="2">
    <source>
        <dbReference type="EMBL" id="KAF4207364.1"/>
    </source>
</evidence>
<accession>A0AAN6BRE7</accession>
<sequence length="363" mass="39748">MSSTETTTIVTPLSPSATERPVPENDSEATLLEMEDVAHDMVPEPDSEALLLGMEDMVQDMVPDEDSQAKHLDMEDTARDIVPERDFGTMLLQMEDMVQDMSDTLLEAATMQETKLHGTSRLAPSVGVSAVDIVELGLGWSKDIERMVIAKKGTRAVLKDPEEFLITSVLSNPKAQEKLKLWLSAARSDYVMKAKFARRPKVWLLTGLYLLEDTRAITSRGQSAEVSTGVSSSVIGALSGVPLGGSLSLGKGRSWEVSMEVAEQHVWAAQYRLLDAHFIKAGRDGVDGVKLPLSMGLYRDVLSVNTVRGAGTDEVGLELKEGKAHDESGQDVEDQDSEELKAYEKRLEEAISVFEKAPSHFLE</sequence>
<feature type="region of interest" description="Disordered" evidence="1">
    <location>
        <begin position="1"/>
        <end position="27"/>
    </location>
</feature>
<feature type="compositionally biased region" description="Polar residues" evidence="1">
    <location>
        <begin position="1"/>
        <end position="17"/>
    </location>
</feature>
<dbReference type="AlphaFoldDB" id="A0AAN6BRE7"/>
<reference evidence="2" key="1">
    <citation type="journal article" date="2020" name="bioRxiv">
        <title>Genomic and phenotypic heterogeneity of clinical isolates of the human pathogens Aspergillus fumigatus, Aspergillus lentulus and Aspergillus fumigatiaffinis.</title>
        <authorList>
            <person name="dos Santos R.A.C."/>
            <person name="Steenwyk J.L."/>
            <person name="Rivero-Menendez O."/>
            <person name="Mead M.E."/>
            <person name="Silva L.P."/>
            <person name="Bastos R.W."/>
            <person name="Alastruey-Izquierdo A."/>
            <person name="Goldman G.H."/>
            <person name="Rokas A."/>
        </authorList>
    </citation>
    <scope>NUCLEOTIDE SEQUENCE</scope>
    <source>
        <strain evidence="2">CNM-CM8927</strain>
    </source>
</reference>
<proteinExistence type="predicted"/>
<reference evidence="2" key="2">
    <citation type="submission" date="2020-04" db="EMBL/GenBank/DDBJ databases">
        <authorList>
            <person name="Santos R.A.C."/>
            <person name="Steenwyk J.L."/>
            <person name="Rivero-Menendez O."/>
            <person name="Mead M.E."/>
            <person name="Silva L.P."/>
            <person name="Bastos R.W."/>
            <person name="Alastruey-Izquierdo A."/>
            <person name="Goldman G.H."/>
            <person name="Rokas A."/>
        </authorList>
    </citation>
    <scope>NUCLEOTIDE SEQUENCE</scope>
    <source>
        <strain evidence="2">CNM-CM8927</strain>
    </source>
</reference>
<organism evidence="2 3">
    <name type="scientific">Aspergillus lentulus</name>
    <dbReference type="NCBI Taxonomy" id="293939"/>
    <lineage>
        <taxon>Eukaryota</taxon>
        <taxon>Fungi</taxon>
        <taxon>Dikarya</taxon>
        <taxon>Ascomycota</taxon>
        <taxon>Pezizomycotina</taxon>
        <taxon>Eurotiomycetes</taxon>
        <taxon>Eurotiomycetidae</taxon>
        <taxon>Eurotiales</taxon>
        <taxon>Aspergillaceae</taxon>
        <taxon>Aspergillus</taxon>
        <taxon>Aspergillus subgen. Fumigati</taxon>
    </lineage>
</organism>
<name>A0AAN6BRE7_ASPLE</name>
<evidence type="ECO:0000313" key="3">
    <source>
        <dbReference type="Proteomes" id="UP000649114"/>
    </source>
</evidence>
<dbReference type="Proteomes" id="UP000649114">
    <property type="component" value="Unassembled WGS sequence"/>
</dbReference>
<dbReference type="EMBL" id="JAAAPU010000019">
    <property type="protein sequence ID" value="KAF4207364.1"/>
    <property type="molecule type" value="Genomic_DNA"/>
</dbReference>
<gene>
    <name evidence="2" type="ORF">CNMCM8927_003107</name>
</gene>
<comment type="caution">
    <text evidence="2">The sequence shown here is derived from an EMBL/GenBank/DDBJ whole genome shotgun (WGS) entry which is preliminary data.</text>
</comment>
<evidence type="ECO:0000256" key="1">
    <source>
        <dbReference type="SAM" id="MobiDB-lite"/>
    </source>
</evidence>
<protein>
    <submittedName>
        <fullName evidence="2">Uncharacterized protein</fullName>
    </submittedName>
</protein>